<accession>A0A915CKV6</accession>
<protein>
    <submittedName>
        <fullName evidence="3">Uncharacterized protein</fullName>
    </submittedName>
</protein>
<sequence length="159" mass="17365">MPNLLDLSSNVIAESGKERKDADIPPFIDLSEELKKGKQLGSPTNVSTGAVVNKVDNKIQSNNDSPSDKDTINEKKQKILYMAAAISMATMAASEGVLRLSKLEKIVSSVFGGHAKPELYGHKDWISFINQHCRKNIQVIQKNTHEAVLICITSDEGTS</sequence>
<dbReference type="Proteomes" id="UP000887574">
    <property type="component" value="Unplaced"/>
</dbReference>
<dbReference type="WBParaSite" id="jg10031">
    <property type="protein sequence ID" value="jg10031"/>
    <property type="gene ID" value="jg10031"/>
</dbReference>
<organism evidence="2 3">
    <name type="scientific">Ditylenchus dipsaci</name>
    <dbReference type="NCBI Taxonomy" id="166011"/>
    <lineage>
        <taxon>Eukaryota</taxon>
        <taxon>Metazoa</taxon>
        <taxon>Ecdysozoa</taxon>
        <taxon>Nematoda</taxon>
        <taxon>Chromadorea</taxon>
        <taxon>Rhabditida</taxon>
        <taxon>Tylenchina</taxon>
        <taxon>Tylenchomorpha</taxon>
        <taxon>Sphaerularioidea</taxon>
        <taxon>Anguinidae</taxon>
        <taxon>Anguininae</taxon>
        <taxon>Ditylenchus</taxon>
    </lineage>
</organism>
<evidence type="ECO:0000313" key="2">
    <source>
        <dbReference type="Proteomes" id="UP000887574"/>
    </source>
</evidence>
<proteinExistence type="predicted"/>
<evidence type="ECO:0000313" key="3">
    <source>
        <dbReference type="WBParaSite" id="jg10031"/>
    </source>
</evidence>
<name>A0A915CKV6_9BILA</name>
<dbReference type="AlphaFoldDB" id="A0A915CKV6"/>
<feature type="region of interest" description="Disordered" evidence="1">
    <location>
        <begin position="38"/>
        <end position="72"/>
    </location>
</feature>
<evidence type="ECO:0000256" key="1">
    <source>
        <dbReference type="SAM" id="MobiDB-lite"/>
    </source>
</evidence>
<reference evidence="3" key="1">
    <citation type="submission" date="2022-11" db="UniProtKB">
        <authorList>
            <consortium name="WormBaseParasite"/>
        </authorList>
    </citation>
    <scope>IDENTIFICATION</scope>
</reference>
<feature type="compositionally biased region" description="Polar residues" evidence="1">
    <location>
        <begin position="41"/>
        <end position="50"/>
    </location>
</feature>
<keyword evidence="2" id="KW-1185">Reference proteome</keyword>